<dbReference type="OrthoDB" id="5337216at2"/>
<dbReference type="Proteomes" id="UP000198666">
    <property type="component" value="Unassembled WGS sequence"/>
</dbReference>
<evidence type="ECO:0000313" key="4">
    <source>
        <dbReference type="Proteomes" id="UP000198666"/>
    </source>
</evidence>
<name>A0A1G6WQ91_9BACI</name>
<dbReference type="InterPro" id="IPR037923">
    <property type="entry name" value="HTH-like"/>
</dbReference>
<accession>A0A1G6WQ91</accession>
<organism evidence="3 4">
    <name type="scientific">Terribacillus halophilus</name>
    <dbReference type="NCBI Taxonomy" id="361279"/>
    <lineage>
        <taxon>Bacteria</taxon>
        <taxon>Bacillati</taxon>
        <taxon>Bacillota</taxon>
        <taxon>Bacilli</taxon>
        <taxon>Bacillales</taxon>
        <taxon>Bacillaceae</taxon>
        <taxon>Terribacillus</taxon>
    </lineage>
</organism>
<dbReference type="InterPro" id="IPR003313">
    <property type="entry name" value="AraC-bd"/>
</dbReference>
<dbReference type="EMBL" id="FMZB01000017">
    <property type="protein sequence ID" value="SDD67397.1"/>
    <property type="molecule type" value="Genomic_DNA"/>
</dbReference>
<keyword evidence="1" id="KW-0238">DNA-binding</keyword>
<dbReference type="GO" id="GO:0003677">
    <property type="term" value="F:DNA binding"/>
    <property type="evidence" value="ECO:0007669"/>
    <property type="project" value="UniProtKB-KW"/>
</dbReference>
<protein>
    <recommendedName>
        <fullName evidence="2">AraC-type arabinose-binding/dimerisation domain-containing protein</fullName>
    </recommendedName>
</protein>
<dbReference type="AlphaFoldDB" id="A0A1G6WQ91"/>
<evidence type="ECO:0000259" key="2">
    <source>
        <dbReference type="Pfam" id="PF02311"/>
    </source>
</evidence>
<evidence type="ECO:0000313" key="3">
    <source>
        <dbReference type="EMBL" id="SDD67397.1"/>
    </source>
</evidence>
<evidence type="ECO:0000256" key="1">
    <source>
        <dbReference type="ARBA" id="ARBA00023125"/>
    </source>
</evidence>
<dbReference type="STRING" id="361279.SAMN05421663_11740"/>
<keyword evidence="4" id="KW-1185">Reference proteome</keyword>
<dbReference type="Pfam" id="PF02311">
    <property type="entry name" value="AraC_binding"/>
    <property type="match status" value="1"/>
</dbReference>
<sequence length="149" mass="17436">MIEEHANGLLLNRTTMLGERNWRDDDTYKLVFSPKGHAIYQFPQQKVELSQGEAIFLNPHDLHKQLHHSTEKWIVELRPGFVTELAQEVGKYTADPMFALVTCKHPIIHQWSTTRFYWGMATESEQTMWLENSLIQQTSPMREMAPPQK</sequence>
<proteinExistence type="predicted"/>
<gene>
    <name evidence="3" type="ORF">SAMN05421663_11740</name>
</gene>
<dbReference type="RefSeq" id="WP_093728735.1">
    <property type="nucleotide sequence ID" value="NZ_FMZB01000017.1"/>
</dbReference>
<dbReference type="SUPFAM" id="SSF51215">
    <property type="entry name" value="Regulatory protein AraC"/>
    <property type="match status" value="1"/>
</dbReference>
<reference evidence="4" key="1">
    <citation type="submission" date="2016-10" db="EMBL/GenBank/DDBJ databases">
        <authorList>
            <person name="Varghese N."/>
            <person name="Submissions S."/>
        </authorList>
    </citation>
    <scope>NUCLEOTIDE SEQUENCE [LARGE SCALE GENOMIC DNA]</scope>
    <source>
        <strain evidence="4">DSM 21620</strain>
    </source>
</reference>
<dbReference type="GO" id="GO:0006355">
    <property type="term" value="P:regulation of DNA-templated transcription"/>
    <property type="evidence" value="ECO:0007669"/>
    <property type="project" value="InterPro"/>
</dbReference>
<feature type="domain" description="AraC-type arabinose-binding/dimerisation" evidence="2">
    <location>
        <begin position="23"/>
        <end position="94"/>
    </location>
</feature>